<dbReference type="Pfam" id="PF05939">
    <property type="entry name" value="Phage_min_tail"/>
    <property type="match status" value="1"/>
</dbReference>
<dbReference type="Proteomes" id="UP001139035">
    <property type="component" value="Unassembled WGS sequence"/>
</dbReference>
<dbReference type="EMBL" id="JAJUWU010000044">
    <property type="protein sequence ID" value="MCE7031017.1"/>
    <property type="molecule type" value="Genomic_DNA"/>
</dbReference>
<comment type="caution">
    <text evidence="1">The sequence shown here is derived from an EMBL/GenBank/DDBJ whole genome shotgun (WGS) entry which is preliminary data.</text>
</comment>
<name>A0A9X1T789_9HYPH</name>
<protein>
    <submittedName>
        <fullName evidence="1">Phage tail protein</fullName>
    </submittedName>
</protein>
<organism evidence="1 2">
    <name type="scientific">Jiella avicenniae</name>
    <dbReference type="NCBI Taxonomy" id="2907202"/>
    <lineage>
        <taxon>Bacteria</taxon>
        <taxon>Pseudomonadati</taxon>
        <taxon>Pseudomonadota</taxon>
        <taxon>Alphaproteobacteria</taxon>
        <taxon>Hyphomicrobiales</taxon>
        <taxon>Aurantimonadaceae</taxon>
        <taxon>Jiella</taxon>
    </lineage>
</organism>
<reference evidence="1" key="1">
    <citation type="submission" date="2022-01" db="EMBL/GenBank/DDBJ databases">
        <title>Jiella avicenniae sp. nov., a novel endophytic bacterium isolated from bark of Avicennia marina.</title>
        <authorList>
            <person name="Tuo L."/>
        </authorList>
    </citation>
    <scope>NUCLEOTIDE SEQUENCE</scope>
    <source>
        <strain evidence="1">CBK1P-4</strain>
    </source>
</reference>
<proteinExistence type="predicted"/>
<evidence type="ECO:0000313" key="1">
    <source>
        <dbReference type="EMBL" id="MCE7031017.1"/>
    </source>
</evidence>
<dbReference type="InterPro" id="IPR010265">
    <property type="entry name" value="Phage_lambda_TipM"/>
</dbReference>
<accession>A0A9X1T789</accession>
<dbReference type="RefSeq" id="WP_233722087.1">
    <property type="nucleotide sequence ID" value="NZ_JAJUWU010000044.1"/>
</dbReference>
<gene>
    <name evidence="1" type="ORF">LZD57_23880</name>
</gene>
<sequence>MAIPTFTPPCSPSPGTSEKPEIKILRAQFGDGYAQATADGLNHIRRVVDLTWEVLDRTERDQIIAFLNERAGYKTFYYQMPHDNTPTRFVCSEWSDTAISGNFHRVTAVFRQDFGFSGA</sequence>
<evidence type="ECO:0000313" key="2">
    <source>
        <dbReference type="Proteomes" id="UP001139035"/>
    </source>
</evidence>
<dbReference type="AlphaFoldDB" id="A0A9X1T789"/>
<keyword evidence="2" id="KW-1185">Reference proteome</keyword>